<feature type="region of interest" description="Disordered" evidence="1">
    <location>
        <begin position="349"/>
        <end position="374"/>
    </location>
</feature>
<sequence length="398" mass="43090">MSARYIDPSGYQSPTFNGSYPPPGEEFPTDYTSFFDFGDTPPPSPSKMKNFFGSLRNRARSNPDNDAGFKTSRQRSRTNPFEDKNKLKVIPDSWGPGSKNEVINDLLMPENVPPVPRLPEALKQPRIRLKPLAPIHVEGCPSRKGTELVMAVDGQPQTPHQRGASAPIHAETLKPRACLTPLESSSSARRSGLADATNSPRSPRYTAIAPAAELPARRIAPEISLLTSKHESSCPTGQFYAGMVLDGSATRGELLAPPQRGSSLDRVRSNSCSDSFSLRTLSTSFPSVEPLLRAPSGRSMLGVPHPQLEPLPPISPFGVCFPGSAETMTCDSGGVPPAWTRNSVDSVQFHNEPSAGKRTESDVSGGPDLHRSEDGDLVSDLSMWWGSEGAYYYDTRNA</sequence>
<feature type="region of interest" description="Disordered" evidence="1">
    <location>
        <begin position="181"/>
        <end position="206"/>
    </location>
</feature>
<accession>A0A0C3QSZ8</accession>
<proteinExistence type="predicted"/>
<dbReference type="Proteomes" id="UP000054248">
    <property type="component" value="Unassembled WGS sequence"/>
</dbReference>
<dbReference type="EMBL" id="KN822956">
    <property type="protein sequence ID" value="KIO32206.1"/>
    <property type="molecule type" value="Genomic_DNA"/>
</dbReference>
<name>A0A0C3QSZ8_9AGAM</name>
<reference evidence="3" key="2">
    <citation type="submission" date="2015-01" db="EMBL/GenBank/DDBJ databases">
        <title>Evolutionary Origins and Diversification of the Mycorrhizal Mutualists.</title>
        <authorList>
            <consortium name="DOE Joint Genome Institute"/>
            <consortium name="Mycorrhizal Genomics Consortium"/>
            <person name="Kohler A."/>
            <person name="Kuo A."/>
            <person name="Nagy L.G."/>
            <person name="Floudas D."/>
            <person name="Copeland A."/>
            <person name="Barry K.W."/>
            <person name="Cichocki N."/>
            <person name="Veneault-Fourrey C."/>
            <person name="LaButti K."/>
            <person name="Lindquist E.A."/>
            <person name="Lipzen A."/>
            <person name="Lundell T."/>
            <person name="Morin E."/>
            <person name="Murat C."/>
            <person name="Riley R."/>
            <person name="Ohm R."/>
            <person name="Sun H."/>
            <person name="Tunlid A."/>
            <person name="Henrissat B."/>
            <person name="Grigoriev I.V."/>
            <person name="Hibbett D.S."/>
            <person name="Martin F."/>
        </authorList>
    </citation>
    <scope>NUCLEOTIDE SEQUENCE [LARGE SCALE GENOMIC DNA]</scope>
    <source>
        <strain evidence="3">MUT 4182</strain>
    </source>
</reference>
<dbReference type="AlphaFoldDB" id="A0A0C3QSZ8"/>
<evidence type="ECO:0000313" key="2">
    <source>
        <dbReference type="EMBL" id="KIO32206.1"/>
    </source>
</evidence>
<protein>
    <submittedName>
        <fullName evidence="2">Uncharacterized protein</fullName>
    </submittedName>
</protein>
<gene>
    <name evidence="2" type="ORF">M407DRAFT_215036</name>
</gene>
<feature type="region of interest" description="Disordered" evidence="1">
    <location>
        <begin position="1"/>
        <end position="95"/>
    </location>
</feature>
<dbReference type="OrthoDB" id="3209221at2759"/>
<keyword evidence="3" id="KW-1185">Reference proteome</keyword>
<evidence type="ECO:0000313" key="3">
    <source>
        <dbReference type="Proteomes" id="UP000054248"/>
    </source>
</evidence>
<evidence type="ECO:0000256" key="1">
    <source>
        <dbReference type="SAM" id="MobiDB-lite"/>
    </source>
</evidence>
<reference evidence="2 3" key="1">
    <citation type="submission" date="2014-04" db="EMBL/GenBank/DDBJ databases">
        <authorList>
            <consortium name="DOE Joint Genome Institute"/>
            <person name="Kuo A."/>
            <person name="Girlanda M."/>
            <person name="Perotto S."/>
            <person name="Kohler A."/>
            <person name="Nagy L.G."/>
            <person name="Floudas D."/>
            <person name="Copeland A."/>
            <person name="Barry K.W."/>
            <person name="Cichocki N."/>
            <person name="Veneault-Fourrey C."/>
            <person name="LaButti K."/>
            <person name="Lindquist E.A."/>
            <person name="Lipzen A."/>
            <person name="Lundell T."/>
            <person name="Morin E."/>
            <person name="Murat C."/>
            <person name="Sun H."/>
            <person name="Tunlid A."/>
            <person name="Henrissat B."/>
            <person name="Grigoriev I.V."/>
            <person name="Hibbett D.S."/>
            <person name="Martin F."/>
            <person name="Nordberg H.P."/>
            <person name="Cantor M.N."/>
            <person name="Hua S.X."/>
        </authorList>
    </citation>
    <scope>NUCLEOTIDE SEQUENCE [LARGE SCALE GENOMIC DNA]</scope>
    <source>
        <strain evidence="2 3">MUT 4182</strain>
    </source>
</reference>
<organism evidence="2 3">
    <name type="scientific">Tulasnella calospora MUT 4182</name>
    <dbReference type="NCBI Taxonomy" id="1051891"/>
    <lineage>
        <taxon>Eukaryota</taxon>
        <taxon>Fungi</taxon>
        <taxon>Dikarya</taxon>
        <taxon>Basidiomycota</taxon>
        <taxon>Agaricomycotina</taxon>
        <taxon>Agaricomycetes</taxon>
        <taxon>Cantharellales</taxon>
        <taxon>Tulasnellaceae</taxon>
        <taxon>Tulasnella</taxon>
    </lineage>
</organism>
<dbReference type="HOGENOM" id="CLU_692973_0_0_1"/>